<organism evidence="3 4">
    <name type="scientific">Salix purpurea</name>
    <name type="common">Purple osier willow</name>
    <dbReference type="NCBI Taxonomy" id="77065"/>
    <lineage>
        <taxon>Eukaryota</taxon>
        <taxon>Viridiplantae</taxon>
        <taxon>Streptophyta</taxon>
        <taxon>Embryophyta</taxon>
        <taxon>Tracheophyta</taxon>
        <taxon>Spermatophyta</taxon>
        <taxon>Magnoliopsida</taxon>
        <taxon>eudicotyledons</taxon>
        <taxon>Gunneridae</taxon>
        <taxon>Pentapetalae</taxon>
        <taxon>rosids</taxon>
        <taxon>fabids</taxon>
        <taxon>Malpighiales</taxon>
        <taxon>Salicaceae</taxon>
        <taxon>Saliceae</taxon>
        <taxon>Salix</taxon>
    </lineage>
</organism>
<accession>A0A9Q0UC67</accession>
<name>A0A9Q0UC67_SALPP</name>
<dbReference type="EMBL" id="JAPFFK010000013">
    <property type="protein sequence ID" value="KAJ6727247.1"/>
    <property type="molecule type" value="Genomic_DNA"/>
</dbReference>
<dbReference type="OrthoDB" id="1731601at2759"/>
<dbReference type="AlphaFoldDB" id="A0A9Q0UC67"/>
<evidence type="ECO:0000256" key="1">
    <source>
        <dbReference type="ARBA" id="ARBA00011726"/>
    </source>
</evidence>
<proteinExistence type="predicted"/>
<evidence type="ECO:0000259" key="2">
    <source>
        <dbReference type="PROSITE" id="PS51745"/>
    </source>
</evidence>
<protein>
    <submittedName>
        <fullName evidence="3">AUXIN RESPONSE FACTOR 4-RELATED</fullName>
    </submittedName>
</protein>
<feature type="domain" description="PB1" evidence="2">
    <location>
        <begin position="1"/>
        <end position="74"/>
    </location>
</feature>
<reference evidence="3" key="1">
    <citation type="submission" date="2022-11" db="EMBL/GenBank/DDBJ databases">
        <authorList>
            <person name="Hyden B.L."/>
            <person name="Feng K."/>
            <person name="Yates T."/>
            <person name="Jawdy S."/>
            <person name="Smart L.B."/>
            <person name="Muchero W."/>
        </authorList>
    </citation>
    <scope>NUCLEOTIDE SEQUENCE</scope>
    <source>
        <tissue evidence="3">Shoot tip</tissue>
    </source>
</reference>
<comment type="caution">
    <text evidence="3">The sequence shown here is derived from an EMBL/GenBank/DDBJ whole genome shotgun (WGS) entry which is preliminary data.</text>
</comment>
<sequence>MESEDIGRTLDLSVLGSYEELHRKLASMFGIESSEMPSNVLYRDAVGATRHTGDEPFSEFLKTARRLTILSDATCNDTLDLSLSLSLPVDYAGFANSSCPLESLQRTTVVDAKSVSTNLFGVFEIAHSIKTARGYEISKGNDLWQVVKFIGAVFVIVIVDCQIHRQEHDA</sequence>
<comment type="subunit">
    <text evidence="1">Homodimers and heterodimers.</text>
</comment>
<gene>
    <name evidence="3" type="ORF">OIU79_005205</name>
</gene>
<evidence type="ECO:0000313" key="3">
    <source>
        <dbReference type="EMBL" id="KAJ6727247.1"/>
    </source>
</evidence>
<evidence type="ECO:0000313" key="4">
    <source>
        <dbReference type="Proteomes" id="UP001151532"/>
    </source>
</evidence>
<dbReference type="PROSITE" id="PS51745">
    <property type="entry name" value="PB1"/>
    <property type="match status" value="1"/>
</dbReference>
<keyword evidence="4" id="KW-1185">Reference proteome</keyword>
<dbReference type="Proteomes" id="UP001151532">
    <property type="component" value="Chromosome 8"/>
</dbReference>
<reference evidence="3" key="2">
    <citation type="journal article" date="2023" name="Int. J. Mol. Sci.">
        <title>De Novo Assembly and Annotation of 11 Diverse Shrub Willow (Salix) Genomes Reveals Novel Gene Organization in Sex-Linked Regions.</title>
        <authorList>
            <person name="Hyden B."/>
            <person name="Feng K."/>
            <person name="Yates T.B."/>
            <person name="Jawdy S."/>
            <person name="Cereghino C."/>
            <person name="Smart L.B."/>
            <person name="Muchero W."/>
        </authorList>
    </citation>
    <scope>NUCLEOTIDE SEQUENCE</scope>
    <source>
        <tissue evidence="3">Shoot tip</tissue>
    </source>
</reference>
<dbReference type="Gene3D" id="3.10.20.90">
    <property type="entry name" value="Phosphatidylinositol 3-kinase Catalytic Subunit, Chain A, domain 1"/>
    <property type="match status" value="1"/>
</dbReference>
<dbReference type="InterPro" id="IPR053793">
    <property type="entry name" value="PB1-like"/>
</dbReference>